<evidence type="ECO:0000313" key="1">
    <source>
        <dbReference type="EMBL" id="KKI99521.1"/>
    </source>
</evidence>
<reference evidence="1" key="1">
    <citation type="submission" date="2012-04" db="EMBL/GenBank/DDBJ databases">
        <authorList>
            <person name="Borisov I.G."/>
            <person name="Ivanikova N.V."/>
            <person name="Pinevich A.V."/>
        </authorList>
    </citation>
    <scope>NUCLEOTIDE SEQUENCE</scope>
    <source>
        <strain evidence="1">CALU 1027</strain>
    </source>
</reference>
<keyword evidence="2" id="KW-1185">Reference proteome</keyword>
<name>A0A0M2PYQ9_PROHO</name>
<gene>
    <name evidence="1" type="ORF">PROH_13110</name>
</gene>
<dbReference type="RefSeq" id="WP_017714444.1">
    <property type="nucleotide sequence ID" value="NZ_KB235942.1"/>
</dbReference>
<dbReference type="EMBL" id="AJTX02000005">
    <property type="protein sequence ID" value="KKI99521.1"/>
    <property type="molecule type" value="Genomic_DNA"/>
</dbReference>
<dbReference type="OrthoDB" id="422984at2"/>
<organism evidence="1 2">
    <name type="scientific">Prochlorothrix hollandica PCC 9006 = CALU 1027</name>
    <dbReference type="NCBI Taxonomy" id="317619"/>
    <lineage>
        <taxon>Bacteria</taxon>
        <taxon>Bacillati</taxon>
        <taxon>Cyanobacteriota</taxon>
        <taxon>Cyanophyceae</taxon>
        <taxon>Prochlorotrichales</taxon>
        <taxon>Prochlorotrichaceae</taxon>
        <taxon>Prochlorothrix</taxon>
    </lineage>
</organism>
<sequence>MTSPRVIWYQDTDSPTAASDFAQMQQWWAGLQGKEILWQQRMATGTTDWTTLDWSSQRFDERYCIKNPEIRGITLFWAKVNDPDRQQSTTPHRLEWDPSQQCLYILPRSQQGLVLRVSLPQVDYRTFSLQNPTIDQVISQGSLILTLKDPQQQLAVQVTLNAETLLTLKRLLP</sequence>
<evidence type="ECO:0000313" key="2">
    <source>
        <dbReference type="Proteomes" id="UP000034681"/>
    </source>
</evidence>
<dbReference type="Proteomes" id="UP000034681">
    <property type="component" value="Unassembled WGS sequence"/>
</dbReference>
<proteinExistence type="predicted"/>
<comment type="caution">
    <text evidence="1">The sequence shown here is derived from an EMBL/GenBank/DDBJ whole genome shotgun (WGS) entry which is preliminary data.</text>
</comment>
<protein>
    <submittedName>
        <fullName evidence="1">Uncharacterized protein</fullName>
    </submittedName>
</protein>
<dbReference type="AlphaFoldDB" id="A0A0M2PYQ9"/>
<dbReference type="eggNOG" id="ENOG5031FXX">
    <property type="taxonomic scope" value="Bacteria"/>
</dbReference>
<accession>A0A0M2PYQ9</accession>